<dbReference type="Proteomes" id="UP001499951">
    <property type="component" value="Unassembled WGS sequence"/>
</dbReference>
<dbReference type="InterPro" id="IPR006311">
    <property type="entry name" value="TAT_signal"/>
</dbReference>
<dbReference type="EMBL" id="BAAADD010000013">
    <property type="protein sequence ID" value="GAA0586984.1"/>
    <property type="molecule type" value="Genomic_DNA"/>
</dbReference>
<dbReference type="InterPro" id="IPR000415">
    <property type="entry name" value="Nitroreductase-like"/>
</dbReference>
<accession>A0ABN1FB33</accession>
<comment type="caution">
    <text evidence="1">The sequence shown here is derived from an EMBL/GenBank/DDBJ whole genome shotgun (WGS) entry which is preliminary data.</text>
</comment>
<gene>
    <name evidence="1" type="ORF">GCM10008942_40010</name>
</gene>
<dbReference type="PROSITE" id="PS51318">
    <property type="entry name" value="TAT"/>
    <property type="match status" value="1"/>
</dbReference>
<proteinExistence type="predicted"/>
<name>A0ABN1FB33_9PROT</name>
<sequence>MVSRRTMIAGGAGAAVLAALGYRAWDRGVFASGQGPAYEAWSEWQGHPGEGAARPLHAAILASSAHNTQPWLFEPRGDGITVYADLSRNLGAADPFRRELLFSIGCALDSLFLAAFTQGWAAAAQVAAISTVEPVIVKVAEIVPQPVSTAYGATTGEPFDTLRRLARVIPLRHTNRGPYLPGKPLPPIFPLARRHADPPLPLIASVTDKGACRELGALIVEATERFIADPEMSRDSGRWNRTGRRDIEHNRDGVTVDTAGLSPFMTGAAKLLPDQDVAAADKYWLASTRDMQVPTAAAYGIYFLHDRRNAMELVDAGRHWQRQHLMITDAGLAAQPMNAPIEMMDRALVLGRADPYAKEVRKIARVEQGDPAFIFRVGYAERPALPSPRRRFDDVIRRLA</sequence>
<dbReference type="Gene3D" id="3.40.109.10">
    <property type="entry name" value="NADH Oxidase"/>
    <property type="match status" value="1"/>
</dbReference>
<dbReference type="RefSeq" id="WP_166937401.1">
    <property type="nucleotide sequence ID" value="NZ_BAAADD010000013.1"/>
</dbReference>
<organism evidence="1 2">
    <name type="scientific">Rhizomicrobium electricum</name>
    <dbReference type="NCBI Taxonomy" id="480070"/>
    <lineage>
        <taxon>Bacteria</taxon>
        <taxon>Pseudomonadati</taxon>
        <taxon>Pseudomonadota</taxon>
        <taxon>Alphaproteobacteria</taxon>
        <taxon>Micropepsales</taxon>
        <taxon>Micropepsaceae</taxon>
        <taxon>Rhizomicrobium</taxon>
    </lineage>
</organism>
<evidence type="ECO:0000313" key="2">
    <source>
        <dbReference type="Proteomes" id="UP001499951"/>
    </source>
</evidence>
<reference evidence="1 2" key="1">
    <citation type="journal article" date="2019" name="Int. J. Syst. Evol. Microbiol.">
        <title>The Global Catalogue of Microorganisms (GCM) 10K type strain sequencing project: providing services to taxonomists for standard genome sequencing and annotation.</title>
        <authorList>
            <consortium name="The Broad Institute Genomics Platform"/>
            <consortium name="The Broad Institute Genome Sequencing Center for Infectious Disease"/>
            <person name="Wu L."/>
            <person name="Ma J."/>
        </authorList>
    </citation>
    <scope>NUCLEOTIDE SEQUENCE [LARGE SCALE GENOMIC DNA]</scope>
    <source>
        <strain evidence="1 2">JCM 15089</strain>
    </source>
</reference>
<protein>
    <submittedName>
        <fullName evidence="1">Nitroreductase family protein</fullName>
    </submittedName>
</protein>
<evidence type="ECO:0000313" key="1">
    <source>
        <dbReference type="EMBL" id="GAA0586984.1"/>
    </source>
</evidence>
<dbReference type="SUPFAM" id="SSF55469">
    <property type="entry name" value="FMN-dependent nitroreductase-like"/>
    <property type="match status" value="2"/>
</dbReference>
<keyword evidence="2" id="KW-1185">Reference proteome</keyword>